<sequence length="22" mass="2473">MPFSLEGCLLYVKIGHLPEVVK</sequence>
<dbReference type="AlphaFoldDB" id="A0A380TEQ5"/>
<reference evidence="1" key="1">
    <citation type="submission" date="2018-07" db="EMBL/GenBank/DDBJ databases">
        <authorList>
            <person name="Quirk P.G."/>
            <person name="Krulwich T.A."/>
        </authorList>
    </citation>
    <scope>NUCLEOTIDE SEQUENCE</scope>
</reference>
<proteinExistence type="predicted"/>
<dbReference type="EMBL" id="UIDG01000280">
    <property type="protein sequence ID" value="SUS06952.1"/>
    <property type="molecule type" value="Genomic_DNA"/>
</dbReference>
<gene>
    <name evidence="1" type="ORF">DF3PB_3500009</name>
</gene>
<accession>A0A380TEQ5</accession>
<name>A0A380TEQ5_9ZZZZ</name>
<evidence type="ECO:0000313" key="1">
    <source>
        <dbReference type="EMBL" id="SUS06952.1"/>
    </source>
</evidence>
<protein>
    <submittedName>
        <fullName evidence="1">Uncharacterized protein</fullName>
    </submittedName>
</protein>
<organism evidence="1">
    <name type="scientific">metagenome</name>
    <dbReference type="NCBI Taxonomy" id="256318"/>
    <lineage>
        <taxon>unclassified sequences</taxon>
        <taxon>metagenomes</taxon>
    </lineage>
</organism>